<sequence length="333" mass="38602">MSTFQEGTLLKKLIDLNETQQSIQTLSLWVIHHRKHSKEIVQIWIRELQKAKVQRKLIFLYLANDIVQNSKKKAPELNKDFRDVMQTAYKHTMRSKPDDKTKNAMNRLLDIWKERGVFEERFIIQLKRVMNPDKSDSAEPTVAPKKTVETEAPVTKKSRLERFEDLKEEFTSNDTIEPPTCEELVKSLKNLENSASGDEVVRNEIAALPSEISDSDYLNKIKDKREARKLKKQVEDAVKLISDYNGRLEDEIAERKKTSLLIKSFISKQKEQLTEATKKLDEQEKRLSHVDVVRKELKEHIENLPDISRLPSDDSPLPSAGDLFNAKKELGLE</sequence>
<dbReference type="InterPro" id="IPR008942">
    <property type="entry name" value="ENTH_VHS"/>
</dbReference>
<dbReference type="GO" id="GO:0097550">
    <property type="term" value="C:transcription preinitiation complex"/>
    <property type="evidence" value="ECO:0007669"/>
    <property type="project" value="UniProtKB-ARBA"/>
</dbReference>
<gene>
    <name evidence="7" type="ORF">DGYR_LOCUS11039</name>
</gene>
<accession>A0A7I8W5A0</accession>
<dbReference type="GO" id="GO:0042802">
    <property type="term" value="F:identical protein binding"/>
    <property type="evidence" value="ECO:0007669"/>
    <property type="project" value="UniProtKB-ARBA"/>
</dbReference>
<evidence type="ECO:0000313" key="8">
    <source>
        <dbReference type="Proteomes" id="UP000549394"/>
    </source>
</evidence>
<dbReference type="GO" id="GO:0031124">
    <property type="term" value="P:mRNA 3'-end processing"/>
    <property type="evidence" value="ECO:0007669"/>
    <property type="project" value="TreeGrafter"/>
</dbReference>
<dbReference type="FunFam" id="1.25.40.90:FF:000007">
    <property type="entry name" value="Regulation of nuclear pre-mRNA domain-containing protein 1B"/>
    <property type="match status" value="1"/>
</dbReference>
<keyword evidence="8" id="KW-1185">Reference proteome</keyword>
<dbReference type="PANTHER" id="PTHR12460">
    <property type="entry name" value="CYCLIN-DEPENDENT KINASE INHIBITOR-RELATED PROTEIN"/>
    <property type="match status" value="1"/>
</dbReference>
<dbReference type="PANTHER" id="PTHR12460:SF0">
    <property type="entry name" value="CID DOMAIN-CONTAINING PROTEIN-RELATED"/>
    <property type="match status" value="1"/>
</dbReference>
<dbReference type="Pfam" id="PF04818">
    <property type="entry name" value="CID"/>
    <property type="match status" value="1"/>
</dbReference>
<dbReference type="Gene3D" id="1.25.40.90">
    <property type="match status" value="1"/>
</dbReference>
<dbReference type="InterPro" id="IPR006569">
    <property type="entry name" value="CID_dom"/>
</dbReference>
<dbReference type="SUPFAM" id="SSF48464">
    <property type="entry name" value="ENTH/VHS domain"/>
    <property type="match status" value="1"/>
</dbReference>
<dbReference type="Pfam" id="PF16566">
    <property type="entry name" value="CREPT"/>
    <property type="match status" value="1"/>
</dbReference>
<name>A0A7I8W5A0_9ANNE</name>
<dbReference type="InterPro" id="IPR032337">
    <property type="entry name" value="RPRD1A/B_C"/>
</dbReference>
<dbReference type="PROSITE" id="PS51391">
    <property type="entry name" value="CID"/>
    <property type="match status" value="1"/>
</dbReference>
<comment type="similarity">
    <text evidence="3">Belongs to the UPF0400 (RTT103) family.</text>
</comment>
<protein>
    <submittedName>
        <fullName evidence="7">DgyrCDS11710</fullName>
    </submittedName>
</protein>
<dbReference type="Gene3D" id="6.10.250.2560">
    <property type="match status" value="1"/>
</dbReference>
<dbReference type="AlphaFoldDB" id="A0A7I8W5A0"/>
<evidence type="ECO:0000313" key="7">
    <source>
        <dbReference type="EMBL" id="CAD5123352.1"/>
    </source>
</evidence>
<evidence type="ECO:0000256" key="4">
    <source>
        <dbReference type="SAM" id="Coils"/>
    </source>
</evidence>
<dbReference type="GO" id="GO:0000993">
    <property type="term" value="F:RNA polymerase II complex binding"/>
    <property type="evidence" value="ECO:0007669"/>
    <property type="project" value="TreeGrafter"/>
</dbReference>
<dbReference type="EMBL" id="CAJFCJ010000019">
    <property type="protein sequence ID" value="CAD5123352.1"/>
    <property type="molecule type" value="Genomic_DNA"/>
</dbReference>
<dbReference type="GO" id="GO:0001111">
    <property type="term" value="P:RNA polymerase II promoter clearance"/>
    <property type="evidence" value="ECO:0007669"/>
    <property type="project" value="UniProtKB-ARBA"/>
</dbReference>
<proteinExistence type="inferred from homology"/>
<dbReference type="SMART" id="SM00582">
    <property type="entry name" value="RPR"/>
    <property type="match status" value="1"/>
</dbReference>
<organism evidence="7 8">
    <name type="scientific">Dimorphilus gyrociliatus</name>
    <dbReference type="NCBI Taxonomy" id="2664684"/>
    <lineage>
        <taxon>Eukaryota</taxon>
        <taxon>Metazoa</taxon>
        <taxon>Spiralia</taxon>
        <taxon>Lophotrochozoa</taxon>
        <taxon>Annelida</taxon>
        <taxon>Polychaeta</taxon>
        <taxon>Polychaeta incertae sedis</taxon>
        <taxon>Dinophilidae</taxon>
        <taxon>Dimorphilus</taxon>
    </lineage>
</organism>
<dbReference type="GO" id="GO:0005654">
    <property type="term" value="C:nucleoplasm"/>
    <property type="evidence" value="ECO:0007669"/>
    <property type="project" value="UniProtKB-ARBA"/>
</dbReference>
<dbReference type="OrthoDB" id="10069473at2759"/>
<comment type="subcellular location">
    <subcellularLocation>
        <location evidence="1">Nucleus</location>
    </subcellularLocation>
</comment>
<evidence type="ECO:0000256" key="1">
    <source>
        <dbReference type="ARBA" id="ARBA00004123"/>
    </source>
</evidence>
<feature type="region of interest" description="Disordered" evidence="5">
    <location>
        <begin position="303"/>
        <end position="333"/>
    </location>
</feature>
<feature type="compositionally biased region" description="Low complexity" evidence="5">
    <location>
        <begin position="304"/>
        <end position="323"/>
    </location>
</feature>
<evidence type="ECO:0000256" key="2">
    <source>
        <dbReference type="ARBA" id="ARBA00023242"/>
    </source>
</evidence>
<feature type="domain" description="CID" evidence="6">
    <location>
        <begin position="1"/>
        <end position="134"/>
    </location>
</feature>
<comment type="caution">
    <text evidence="7">The sequence shown here is derived from an EMBL/GenBank/DDBJ whole genome shotgun (WGS) entry which is preliminary data.</text>
</comment>
<dbReference type="Proteomes" id="UP000549394">
    <property type="component" value="Unassembled WGS sequence"/>
</dbReference>
<evidence type="ECO:0000256" key="3">
    <source>
        <dbReference type="ARBA" id="ARBA00034310"/>
    </source>
</evidence>
<evidence type="ECO:0000259" key="6">
    <source>
        <dbReference type="PROSITE" id="PS51391"/>
    </source>
</evidence>
<evidence type="ECO:0000256" key="5">
    <source>
        <dbReference type="SAM" id="MobiDB-lite"/>
    </source>
</evidence>
<feature type="coiled-coil region" evidence="4">
    <location>
        <begin position="227"/>
        <end position="286"/>
    </location>
</feature>
<reference evidence="7 8" key="1">
    <citation type="submission" date="2020-08" db="EMBL/GenBank/DDBJ databases">
        <authorList>
            <person name="Hejnol A."/>
        </authorList>
    </citation>
    <scope>NUCLEOTIDE SEQUENCE [LARGE SCALE GENOMIC DNA]</scope>
</reference>
<keyword evidence="4" id="KW-0175">Coiled coil</keyword>
<keyword evidence="2" id="KW-0539">Nucleus</keyword>